<organism evidence="7 8">
    <name type="scientific">Rhodanobacter geophilus</name>
    <dbReference type="NCBI Taxonomy" id="3162488"/>
    <lineage>
        <taxon>Bacteria</taxon>
        <taxon>Pseudomonadati</taxon>
        <taxon>Pseudomonadota</taxon>
        <taxon>Gammaproteobacteria</taxon>
        <taxon>Lysobacterales</taxon>
        <taxon>Rhodanobacteraceae</taxon>
        <taxon>Rhodanobacter</taxon>
    </lineage>
</organism>
<evidence type="ECO:0000256" key="5">
    <source>
        <dbReference type="ARBA" id="ARBA00023136"/>
    </source>
</evidence>
<protein>
    <recommendedName>
        <fullName evidence="6">SURF1-like protein</fullName>
    </recommendedName>
</protein>
<evidence type="ECO:0000256" key="3">
    <source>
        <dbReference type="ARBA" id="ARBA00022692"/>
    </source>
</evidence>
<accession>A0ABV3QRS9</accession>
<feature type="transmembrane region" description="Helical" evidence="6">
    <location>
        <begin position="20"/>
        <end position="41"/>
    </location>
</feature>
<keyword evidence="4 6" id="KW-1133">Transmembrane helix</keyword>
<evidence type="ECO:0000313" key="7">
    <source>
        <dbReference type="EMBL" id="MEW9625046.1"/>
    </source>
</evidence>
<dbReference type="RefSeq" id="WP_367845337.1">
    <property type="nucleotide sequence ID" value="NZ_JBFOHL010000010.1"/>
</dbReference>
<comment type="caution">
    <text evidence="7">The sequence shown here is derived from an EMBL/GenBank/DDBJ whole genome shotgun (WGS) entry which is preliminary data.</text>
</comment>
<comment type="similarity">
    <text evidence="2 6">Belongs to the SURF1 family.</text>
</comment>
<evidence type="ECO:0000256" key="2">
    <source>
        <dbReference type="ARBA" id="ARBA00007165"/>
    </source>
</evidence>
<dbReference type="CDD" id="cd06662">
    <property type="entry name" value="SURF1"/>
    <property type="match status" value="1"/>
</dbReference>
<proteinExistence type="inferred from homology"/>
<dbReference type="PROSITE" id="PS50895">
    <property type="entry name" value="SURF1"/>
    <property type="match status" value="1"/>
</dbReference>
<evidence type="ECO:0000313" key="8">
    <source>
        <dbReference type="Proteomes" id="UP001556170"/>
    </source>
</evidence>
<gene>
    <name evidence="7" type="ORF">ABQJ56_12515</name>
</gene>
<keyword evidence="8" id="KW-1185">Reference proteome</keyword>
<keyword evidence="5 6" id="KW-0472">Membrane</keyword>
<dbReference type="PANTHER" id="PTHR23427">
    <property type="entry name" value="SURFEIT LOCUS PROTEIN"/>
    <property type="match status" value="1"/>
</dbReference>
<dbReference type="InterPro" id="IPR045214">
    <property type="entry name" value="Surf1/Surf4"/>
</dbReference>
<dbReference type="EMBL" id="JBFOHL010000010">
    <property type="protein sequence ID" value="MEW9625046.1"/>
    <property type="molecule type" value="Genomic_DNA"/>
</dbReference>
<reference evidence="7 8" key="1">
    <citation type="submission" date="2024-06" db="EMBL/GenBank/DDBJ databases">
        <authorList>
            <person name="Woo H."/>
        </authorList>
    </citation>
    <scope>NUCLEOTIDE SEQUENCE [LARGE SCALE GENOMIC DNA]</scope>
    <source>
        <strain evidence="7 8">S2-g</strain>
    </source>
</reference>
<dbReference type="InterPro" id="IPR002994">
    <property type="entry name" value="Surf1/Shy1"/>
</dbReference>
<evidence type="ECO:0000256" key="6">
    <source>
        <dbReference type="RuleBase" id="RU363076"/>
    </source>
</evidence>
<evidence type="ECO:0000256" key="4">
    <source>
        <dbReference type="ARBA" id="ARBA00022989"/>
    </source>
</evidence>
<name>A0ABV3QRS9_9GAMM</name>
<dbReference type="Proteomes" id="UP001556170">
    <property type="component" value="Unassembled WGS sequence"/>
</dbReference>
<feature type="transmembrane region" description="Helical" evidence="6">
    <location>
        <begin position="225"/>
        <end position="246"/>
    </location>
</feature>
<dbReference type="PANTHER" id="PTHR23427:SF2">
    <property type="entry name" value="SURFEIT LOCUS PROTEIN 1"/>
    <property type="match status" value="1"/>
</dbReference>
<keyword evidence="3 6" id="KW-0812">Transmembrane</keyword>
<sequence>MPDALIPSDESERHVRGPLALTLLALLGLVLFASFVALGTWQVHRLAWKTALIAHVNERVHASPVAAPGPADWSGLTPADAEYRRVRLRGTWLGDSQTRVWTATDAGSGYWILTPLRRDDGSIVLVNRGFAPDGWCDLKGHCPAPPAGEVTVTGLLRISEPSGLFRHNDPATGTWYTRDVAAIAKARGLADVAPYFVDADAASGPAASSWPRGGMTVIHFPNHHLNYLITWYVLALMVLGAAGYVARDEYRLRRRLGALER</sequence>
<evidence type="ECO:0000256" key="1">
    <source>
        <dbReference type="ARBA" id="ARBA00004370"/>
    </source>
</evidence>
<keyword evidence="6" id="KW-1003">Cell membrane</keyword>
<comment type="subcellular location">
    <subcellularLocation>
        <location evidence="6">Cell membrane</location>
        <topology evidence="6">Multi-pass membrane protein</topology>
    </subcellularLocation>
    <subcellularLocation>
        <location evidence="1">Membrane</location>
    </subcellularLocation>
</comment>
<dbReference type="Pfam" id="PF02104">
    <property type="entry name" value="SURF1"/>
    <property type="match status" value="1"/>
</dbReference>